<dbReference type="InterPro" id="IPR037217">
    <property type="entry name" value="Trp/Indoleamine_2_3_dOase-like"/>
</dbReference>
<comment type="cofactor">
    <cofactor evidence="7">
        <name>heme</name>
        <dbReference type="ChEBI" id="CHEBI:30413"/>
    </cofactor>
    <text evidence="7">Binds 1 heme group per subunit.</text>
</comment>
<protein>
    <recommendedName>
        <fullName evidence="7">Tryptophan 2,3-dioxygenase</fullName>
        <shortName evidence="7">TDO</shortName>
        <ecNumber evidence="7">1.13.11.11</ecNumber>
    </recommendedName>
    <alternativeName>
        <fullName evidence="7">Tryptamin 2,3-dioxygenase</fullName>
    </alternativeName>
    <alternativeName>
        <fullName evidence="7">Tryptophan oxygenase</fullName>
        <shortName evidence="7">TO</shortName>
        <shortName evidence="7">TRPO</shortName>
    </alternativeName>
    <alternativeName>
        <fullName evidence="7">Tryptophan pyrrolase</fullName>
    </alternativeName>
    <alternativeName>
        <fullName evidence="7">Tryptophanase</fullName>
    </alternativeName>
</protein>
<keyword evidence="1 7" id="KW-0349">Heme</keyword>
<comment type="caution">
    <text evidence="7">Lacks conserved residue(s) required for the propagation of feature annotation.</text>
</comment>
<feature type="binding site" evidence="7">
    <location>
        <position position="99"/>
    </location>
    <ligand>
        <name>substrate</name>
    </ligand>
</feature>
<dbReference type="InterPro" id="IPR017485">
    <property type="entry name" value="Trp_2-3-dOase_bac"/>
</dbReference>
<feature type="binding site" description="axial binding residue" evidence="7">
    <location>
        <position position="221"/>
    </location>
    <ligand>
        <name>heme</name>
        <dbReference type="ChEBI" id="CHEBI:30413"/>
    </ligand>
    <ligandPart>
        <name>Fe</name>
        <dbReference type="ChEBI" id="CHEBI:18248"/>
    </ligandPart>
</feature>
<keyword evidence="9" id="KW-1185">Reference proteome</keyword>
<dbReference type="Proteomes" id="UP000632222">
    <property type="component" value="Unassembled WGS sequence"/>
</dbReference>
<evidence type="ECO:0000256" key="3">
    <source>
        <dbReference type="ARBA" id="ARBA00022964"/>
    </source>
</evidence>
<feature type="binding site" evidence="7">
    <location>
        <position position="95"/>
    </location>
    <ligand>
        <name>substrate</name>
    </ligand>
</feature>
<evidence type="ECO:0000256" key="4">
    <source>
        <dbReference type="ARBA" id="ARBA00023002"/>
    </source>
</evidence>
<dbReference type="PANTHER" id="PTHR10138:SF0">
    <property type="entry name" value="TRYPTOPHAN 2,3-DIOXYGENASE"/>
    <property type="match status" value="1"/>
</dbReference>
<comment type="catalytic activity">
    <reaction evidence="7">
        <text>L-tryptophan + O2 = N-formyl-L-kynurenine</text>
        <dbReference type="Rhea" id="RHEA:24536"/>
        <dbReference type="ChEBI" id="CHEBI:15379"/>
        <dbReference type="ChEBI" id="CHEBI:57912"/>
        <dbReference type="ChEBI" id="CHEBI:58629"/>
        <dbReference type="EC" id="1.13.11.11"/>
    </reaction>
</comment>
<accession>A0ABQ2CVQ1</accession>
<evidence type="ECO:0000313" key="8">
    <source>
        <dbReference type="EMBL" id="GGJ25512.1"/>
    </source>
</evidence>
<organism evidence="8 9">
    <name type="scientific">Deinococcus roseus</name>
    <dbReference type="NCBI Taxonomy" id="392414"/>
    <lineage>
        <taxon>Bacteria</taxon>
        <taxon>Thermotogati</taxon>
        <taxon>Deinococcota</taxon>
        <taxon>Deinococci</taxon>
        <taxon>Deinococcales</taxon>
        <taxon>Deinococcaceae</taxon>
        <taxon>Deinococcus</taxon>
    </lineage>
</organism>
<proteinExistence type="inferred from homology"/>
<dbReference type="Pfam" id="PF03301">
    <property type="entry name" value="Trp_dioxygenase"/>
    <property type="match status" value="2"/>
</dbReference>
<evidence type="ECO:0000256" key="5">
    <source>
        <dbReference type="ARBA" id="ARBA00023004"/>
    </source>
</evidence>
<dbReference type="PANTHER" id="PTHR10138">
    <property type="entry name" value="TRYPTOPHAN 2,3-DIOXYGENASE"/>
    <property type="match status" value="1"/>
</dbReference>
<dbReference type="NCBIfam" id="TIGR03036">
    <property type="entry name" value="trp_2_3_diox"/>
    <property type="match status" value="1"/>
</dbReference>
<evidence type="ECO:0000313" key="9">
    <source>
        <dbReference type="Proteomes" id="UP000632222"/>
    </source>
</evidence>
<comment type="caution">
    <text evidence="8">The sequence shown here is derived from an EMBL/GenBank/DDBJ whole genome shotgun (WGS) entry which is preliminary data.</text>
</comment>
<evidence type="ECO:0000256" key="7">
    <source>
        <dbReference type="HAMAP-Rule" id="MF_01972"/>
    </source>
</evidence>
<dbReference type="HAMAP" id="MF_01972">
    <property type="entry name" value="T23O"/>
    <property type="match status" value="1"/>
</dbReference>
<comment type="pathway">
    <text evidence="7">Amino-acid degradation; L-tryptophan degradation via kynurenine pathway; L-kynurenine from L-tryptophan: step 1/2.</text>
</comment>
<keyword evidence="5 7" id="KW-0408">Iron</keyword>
<name>A0ABQ2CVQ1_9DEIO</name>
<gene>
    <name evidence="7 8" type="primary">kynA</name>
    <name evidence="8" type="ORF">GCM10008938_09540</name>
</gene>
<dbReference type="Gene3D" id="1.20.58.480">
    <property type="match status" value="1"/>
</dbReference>
<keyword evidence="6 7" id="KW-0823">Tryptophan catabolism</keyword>
<keyword evidence="2 7" id="KW-0479">Metal-binding</keyword>
<keyword evidence="4 7" id="KW-0560">Oxidoreductase</keyword>
<evidence type="ECO:0000256" key="6">
    <source>
        <dbReference type="ARBA" id="ARBA00023079"/>
    </source>
</evidence>
<keyword evidence="3 7" id="KW-0223">Dioxygenase</keyword>
<comment type="subunit">
    <text evidence="7">Homotetramer.</text>
</comment>
<dbReference type="SUPFAM" id="SSF140959">
    <property type="entry name" value="Indolic compounds 2,3-dioxygenase-like"/>
    <property type="match status" value="1"/>
</dbReference>
<dbReference type="InterPro" id="IPR004981">
    <property type="entry name" value="Trp_2_3_dOase"/>
</dbReference>
<feature type="binding site" evidence="7">
    <location>
        <position position="235"/>
    </location>
    <ligand>
        <name>substrate</name>
    </ligand>
</feature>
<sequence length="263" mass="30586">MTRQTLTYGDYLSLEQLLSAQHPQSDHHDEMLFILIHQVSELWMKLALHELQAAQQAIMQDHLQESLKMLARIKVIQKQLIEAWSTLGTMTPSEYVGFRDKLGTSSGFQSAQYRELEFKLGNKNPHMLHMHERTPEVHQQLQQAYEQPGLYDAVLMLLSRRGFQVSDALTDNFTEPYTAHGSVLNAWKEVYAHPEQHWDLYNLAEKLIDLEDAFQQWRFKHLRTVMRIIGEKSGTGGTSGVGYLKKALDYQFFPELWQVRTLL</sequence>
<comment type="function">
    <text evidence="7">Heme-dependent dioxygenase that catalyzes the oxidative cleavage of the L-tryptophan (L-Trp) pyrrole ring and converts L-tryptophan to N-formyl-L-kynurenine. Catalyzes the oxidative cleavage of the indole moiety.</text>
</comment>
<dbReference type="EC" id="1.13.11.11" evidence="7"/>
<dbReference type="EMBL" id="BMOD01000002">
    <property type="protein sequence ID" value="GGJ25512.1"/>
    <property type="molecule type" value="Genomic_DNA"/>
</dbReference>
<reference evidence="9" key="1">
    <citation type="journal article" date="2019" name="Int. J. Syst. Evol. Microbiol.">
        <title>The Global Catalogue of Microorganisms (GCM) 10K type strain sequencing project: providing services to taxonomists for standard genome sequencing and annotation.</title>
        <authorList>
            <consortium name="The Broad Institute Genomics Platform"/>
            <consortium name="The Broad Institute Genome Sequencing Center for Infectious Disease"/>
            <person name="Wu L."/>
            <person name="Ma J."/>
        </authorList>
    </citation>
    <scope>NUCLEOTIDE SEQUENCE [LARGE SCALE GENOMIC DNA]</scope>
    <source>
        <strain evidence="9">JCM 14370</strain>
    </source>
</reference>
<comment type="similarity">
    <text evidence="7">Belongs to the tryptophan 2,3-dioxygenase family.</text>
</comment>
<evidence type="ECO:0000256" key="2">
    <source>
        <dbReference type="ARBA" id="ARBA00022723"/>
    </source>
</evidence>
<evidence type="ECO:0000256" key="1">
    <source>
        <dbReference type="ARBA" id="ARBA00022617"/>
    </source>
</evidence>
<dbReference type="RefSeq" id="WP_189000641.1">
    <property type="nucleotide sequence ID" value="NZ_BMOD01000002.1"/>
</dbReference>